<reference evidence="2 3" key="1">
    <citation type="submission" date="2019-10" db="EMBL/GenBank/DDBJ databases">
        <authorList>
            <person name="Palmer J.M."/>
        </authorList>
    </citation>
    <scope>NUCLEOTIDE SEQUENCE [LARGE SCALE GENOMIC DNA]</scope>
    <source>
        <strain evidence="2 3">TWF694</strain>
    </source>
</reference>
<gene>
    <name evidence="2" type="ORF">TWF694_010570</name>
</gene>
<feature type="compositionally biased region" description="Low complexity" evidence="1">
    <location>
        <begin position="361"/>
        <end position="379"/>
    </location>
</feature>
<dbReference type="PANTHER" id="PTHR22794">
    <property type="entry name" value="THAP DOMAIN PROTEIN 11"/>
    <property type="match status" value="1"/>
</dbReference>
<dbReference type="GO" id="GO:0031931">
    <property type="term" value="C:TORC1 complex"/>
    <property type="evidence" value="ECO:0007669"/>
    <property type="project" value="InterPro"/>
</dbReference>
<feature type="region of interest" description="Disordered" evidence="1">
    <location>
        <begin position="534"/>
        <end position="577"/>
    </location>
</feature>
<feature type="compositionally biased region" description="Polar residues" evidence="1">
    <location>
        <begin position="318"/>
        <end position="360"/>
    </location>
</feature>
<feature type="compositionally biased region" description="Basic and acidic residues" evidence="1">
    <location>
        <begin position="222"/>
        <end position="234"/>
    </location>
</feature>
<feature type="region of interest" description="Disordered" evidence="1">
    <location>
        <begin position="76"/>
        <end position="170"/>
    </location>
</feature>
<evidence type="ECO:0000256" key="1">
    <source>
        <dbReference type="SAM" id="MobiDB-lite"/>
    </source>
</evidence>
<dbReference type="Pfam" id="PF10452">
    <property type="entry name" value="TCO89"/>
    <property type="match status" value="1"/>
</dbReference>
<sequence>MASRPNLSQRKSTSVIQLAKKDAAEDGDVEPSTSAPKRPTKQFVVHSRHHRVPSGRNLKKLAGTRSHGDLVALAQAAAAAQQAQQASAVNQGSKAHSTSPIPPWERFKDKEAAAAAAPRQQQSGGHELKKRSRSNPKRSLSTPNANSKKANFEFASAPGSFEDTADQLAQAELEDAMNQDAAKIAYLGGQSKPVTPTQSNIPDLSRTALVAEPEEMELPIAKNDKLPSKAEGKQPEAAGAPTLEHRKSTSSSHIRFTPGPAKQAPATTSAATVVNGIRSNVIQRTDSTDTTKVNTPVTPQPLFTPKSDSQKHPRSSPPFHTTNHPTIVPPQLSTVTATTHNEGRRSMSSTSSGPVPQPVTSRFISTSSSPSGVLSSPSSIRDTPNKHRRPSSAYESPPTPHATPPASDQAPITTLNHEAILRKPGSTNIGAGKALPNRTQTKLLLQRQSSQAEWEQEQQLQQMNQFQNGQLYYHTSHSRRGSMNMEVNGTPAKLPREAMREVERINREYANVRRFVSPVGDSVVRLKGYLKNNKIPQNQGRRSLERDGSGPGSLGLSQSLGANAEGRRGEGMAKAMVGISRDDSGVVGRREGSMDEAKIRELLIHVWNRDEPGGTNLSSSN</sequence>
<dbReference type="PANTHER" id="PTHR22794:SF2">
    <property type="entry name" value="THAP DOMAIN-CONTAINING PROTEIN 11"/>
    <property type="match status" value="1"/>
</dbReference>
<name>A0AAV9XAT3_9PEZI</name>
<evidence type="ECO:0000313" key="3">
    <source>
        <dbReference type="Proteomes" id="UP001365542"/>
    </source>
</evidence>
<keyword evidence="3" id="KW-1185">Reference proteome</keyword>
<feature type="compositionally biased region" description="Polar residues" evidence="1">
    <location>
        <begin position="89"/>
        <end position="99"/>
    </location>
</feature>
<feature type="compositionally biased region" description="Polar residues" evidence="1">
    <location>
        <begin position="137"/>
        <end position="149"/>
    </location>
</feature>
<feature type="compositionally biased region" description="Basic residues" evidence="1">
    <location>
        <begin position="46"/>
        <end position="59"/>
    </location>
</feature>
<comment type="caution">
    <text evidence="2">The sequence shown here is derived from an EMBL/GenBank/DDBJ whole genome shotgun (WGS) entry which is preliminary data.</text>
</comment>
<dbReference type="AlphaFoldDB" id="A0AAV9XAT3"/>
<feature type="compositionally biased region" description="Polar residues" evidence="1">
    <location>
        <begin position="265"/>
        <end position="297"/>
    </location>
</feature>
<feature type="compositionally biased region" description="Polar residues" evidence="1">
    <location>
        <begin position="1"/>
        <end position="16"/>
    </location>
</feature>
<dbReference type="Proteomes" id="UP001365542">
    <property type="component" value="Unassembled WGS sequence"/>
</dbReference>
<protein>
    <submittedName>
        <fullName evidence="2">Uncharacterized protein</fullName>
    </submittedName>
</protein>
<dbReference type="GO" id="GO:0000329">
    <property type="term" value="C:fungal-type vacuole membrane"/>
    <property type="evidence" value="ECO:0007669"/>
    <property type="project" value="TreeGrafter"/>
</dbReference>
<organism evidence="2 3">
    <name type="scientific">Orbilia ellipsospora</name>
    <dbReference type="NCBI Taxonomy" id="2528407"/>
    <lineage>
        <taxon>Eukaryota</taxon>
        <taxon>Fungi</taxon>
        <taxon>Dikarya</taxon>
        <taxon>Ascomycota</taxon>
        <taxon>Pezizomycotina</taxon>
        <taxon>Orbiliomycetes</taxon>
        <taxon>Orbiliales</taxon>
        <taxon>Orbiliaceae</taxon>
        <taxon>Orbilia</taxon>
    </lineage>
</organism>
<feature type="compositionally biased region" description="Low complexity" evidence="1">
    <location>
        <begin position="76"/>
        <end position="88"/>
    </location>
</feature>
<dbReference type="GO" id="GO:0031929">
    <property type="term" value="P:TOR signaling"/>
    <property type="evidence" value="ECO:0007669"/>
    <property type="project" value="InterPro"/>
</dbReference>
<dbReference type="EMBL" id="JAVHJO010000007">
    <property type="protein sequence ID" value="KAK6539023.1"/>
    <property type="molecule type" value="Genomic_DNA"/>
</dbReference>
<feature type="region of interest" description="Disordered" evidence="1">
    <location>
        <begin position="1"/>
        <end position="64"/>
    </location>
</feature>
<proteinExistence type="predicted"/>
<accession>A0AAV9XAT3</accession>
<evidence type="ECO:0000313" key="2">
    <source>
        <dbReference type="EMBL" id="KAK6539023.1"/>
    </source>
</evidence>
<dbReference type="InterPro" id="IPR018857">
    <property type="entry name" value="TORC1_cplx_su_TCO89"/>
</dbReference>
<feature type="region of interest" description="Disordered" evidence="1">
    <location>
        <begin position="217"/>
        <end position="410"/>
    </location>
</feature>